<name>A0A9Q0GN48_9ROSI</name>
<evidence type="ECO:0000313" key="2">
    <source>
        <dbReference type="EMBL" id="KAJ4851271.1"/>
    </source>
</evidence>
<dbReference type="GO" id="GO:0005739">
    <property type="term" value="C:mitochondrion"/>
    <property type="evidence" value="ECO:0007669"/>
    <property type="project" value="TreeGrafter"/>
</dbReference>
<accession>A0A9Q0GN48</accession>
<dbReference type="GO" id="GO:0004222">
    <property type="term" value="F:metalloendopeptidase activity"/>
    <property type="evidence" value="ECO:0007669"/>
    <property type="project" value="TreeGrafter"/>
</dbReference>
<dbReference type="Gene3D" id="3.30.830.10">
    <property type="entry name" value="Metalloenzyme, LuxS/M16 peptidase-like"/>
    <property type="match status" value="1"/>
</dbReference>
<dbReference type="GO" id="GO:0009507">
    <property type="term" value="C:chloroplast"/>
    <property type="evidence" value="ECO:0007669"/>
    <property type="project" value="TreeGrafter"/>
</dbReference>
<dbReference type="EMBL" id="JAKUCV010000100">
    <property type="protein sequence ID" value="KAJ4851271.1"/>
    <property type="molecule type" value="Genomic_DNA"/>
</dbReference>
<gene>
    <name evidence="2" type="ORF">Tsubulata_019963</name>
</gene>
<dbReference type="Proteomes" id="UP001141552">
    <property type="component" value="Unassembled WGS sequence"/>
</dbReference>
<dbReference type="AlphaFoldDB" id="A0A9Q0GN48"/>
<keyword evidence="3" id="KW-1185">Reference proteome</keyword>
<dbReference type="InterPro" id="IPR055130">
    <property type="entry name" value="PreP_C"/>
</dbReference>
<reference evidence="2" key="1">
    <citation type="submission" date="2022-02" db="EMBL/GenBank/DDBJ databases">
        <authorList>
            <person name="Henning P.M."/>
            <person name="McCubbin A.G."/>
            <person name="Shore J.S."/>
        </authorList>
    </citation>
    <scope>NUCLEOTIDE SEQUENCE</scope>
    <source>
        <strain evidence="2">F60SS</strain>
        <tissue evidence="2">Leaves</tissue>
    </source>
</reference>
<feature type="non-terminal residue" evidence="2">
    <location>
        <position position="1"/>
    </location>
</feature>
<dbReference type="OrthoDB" id="10250783at2759"/>
<proteinExistence type="predicted"/>
<reference evidence="2" key="2">
    <citation type="journal article" date="2023" name="Plants (Basel)">
        <title>Annotation of the Turnera subulata (Passifloraceae) Draft Genome Reveals the S-Locus Evolved after the Divergence of Turneroideae from Passifloroideae in a Stepwise Manner.</title>
        <authorList>
            <person name="Henning P.M."/>
            <person name="Roalson E.H."/>
            <person name="Mir W."/>
            <person name="McCubbin A.G."/>
            <person name="Shore J.S."/>
        </authorList>
    </citation>
    <scope>NUCLEOTIDE SEQUENCE</scope>
    <source>
        <strain evidence="2">F60SS</strain>
    </source>
</reference>
<dbReference type="GO" id="GO:0016485">
    <property type="term" value="P:protein processing"/>
    <property type="evidence" value="ECO:0007669"/>
    <property type="project" value="TreeGrafter"/>
</dbReference>
<comment type="caution">
    <text evidence="2">The sequence shown here is derived from an EMBL/GenBank/DDBJ whole genome shotgun (WGS) entry which is preliminary data.</text>
</comment>
<dbReference type="PANTHER" id="PTHR43016">
    <property type="entry name" value="PRESEQUENCE PROTEASE"/>
    <property type="match status" value="1"/>
</dbReference>
<protein>
    <recommendedName>
        <fullName evidence="1">Presequence protease mitochondrial-type C-terminal domain-containing protein</fullName>
    </recommendedName>
</protein>
<evidence type="ECO:0000259" key="1">
    <source>
        <dbReference type="Pfam" id="PF22516"/>
    </source>
</evidence>
<evidence type="ECO:0000313" key="3">
    <source>
        <dbReference type="Proteomes" id="UP001141552"/>
    </source>
</evidence>
<sequence>WDLERALEVFDWTVGFLRRELYLNDDGLTRAIIGTIRDVDAYQLPDAKGYSSFLRYLRGISEEDRKGEREEILSTSLEDFEEFASIIEAVNGFQLL</sequence>
<dbReference type="Pfam" id="PF22516">
    <property type="entry name" value="PreP_C"/>
    <property type="match status" value="1"/>
</dbReference>
<organism evidence="2 3">
    <name type="scientific">Turnera subulata</name>
    <dbReference type="NCBI Taxonomy" id="218843"/>
    <lineage>
        <taxon>Eukaryota</taxon>
        <taxon>Viridiplantae</taxon>
        <taxon>Streptophyta</taxon>
        <taxon>Embryophyta</taxon>
        <taxon>Tracheophyta</taxon>
        <taxon>Spermatophyta</taxon>
        <taxon>Magnoliopsida</taxon>
        <taxon>eudicotyledons</taxon>
        <taxon>Gunneridae</taxon>
        <taxon>Pentapetalae</taxon>
        <taxon>rosids</taxon>
        <taxon>fabids</taxon>
        <taxon>Malpighiales</taxon>
        <taxon>Passifloraceae</taxon>
        <taxon>Turnera</taxon>
    </lineage>
</organism>
<feature type="domain" description="Presequence protease mitochondrial-type C-terminal" evidence="1">
    <location>
        <begin position="2"/>
        <end position="90"/>
    </location>
</feature>
<dbReference type="PANTHER" id="PTHR43016:SF13">
    <property type="entry name" value="PRESEQUENCE PROTEASE, MITOCHONDRIAL"/>
    <property type="match status" value="1"/>
</dbReference>